<feature type="region of interest" description="Disordered" evidence="1">
    <location>
        <begin position="88"/>
        <end position="108"/>
    </location>
</feature>
<evidence type="ECO:0000313" key="3">
    <source>
        <dbReference type="Proteomes" id="UP000002734"/>
    </source>
</evidence>
<evidence type="ECO:0000256" key="1">
    <source>
        <dbReference type="SAM" id="MobiDB-lite"/>
    </source>
</evidence>
<sequence>MTTINNRVTQQTNDNLHSASTSGTHASAENRTALNDATHSTPSTNREISTLALQLSAAAARAAIRDSTQGYQSLAKQAQETIEQLIGSDYDRHKKRNDSELPNTDDPDLLARAQQATDFVNRKGTNPFRGLSREQLALITYDDSGTFTVNERRAAWSEAYDQEQAWRVRVCAMAMNEYNATGKTPNFFKEVLRHYQELPKMERVQYPLDYPIQLQTRIAEEESKTTSSISVHLTDSQLSELFERLLGWSISAQQIGAITTQTTSSAH</sequence>
<reference evidence="2" key="1">
    <citation type="submission" date="2009-06" db="EMBL/GenBank/DDBJ databases">
        <title>Complete sequence of Dickeya dadantii Ech703.</title>
        <authorList>
            <consortium name="US DOE Joint Genome Institute"/>
            <person name="Lucas S."/>
            <person name="Copeland A."/>
            <person name="Lapidus A."/>
            <person name="Glavina del Rio T."/>
            <person name="Dalin E."/>
            <person name="Tice H."/>
            <person name="Bruce D."/>
            <person name="Goodwin L."/>
            <person name="Pitluck S."/>
            <person name="Chertkov O."/>
            <person name="Brettin T."/>
            <person name="Detter J.C."/>
            <person name="Han C."/>
            <person name="Larimer F."/>
            <person name="Land M."/>
            <person name="Hauser L."/>
            <person name="Kyrpides N."/>
            <person name="Mikhailova N."/>
            <person name="Balakrishnan V."/>
            <person name="Glasner J."/>
            <person name="Perna N.T."/>
        </authorList>
    </citation>
    <scope>NUCLEOTIDE SEQUENCE [LARGE SCALE GENOMIC DNA]</scope>
    <source>
        <strain evidence="2">Ech703</strain>
    </source>
</reference>
<feature type="region of interest" description="Disordered" evidence="1">
    <location>
        <begin position="1"/>
        <end position="29"/>
    </location>
</feature>
<dbReference type="HOGENOM" id="CLU_067799_0_1_6"/>
<evidence type="ECO:0000313" key="2">
    <source>
        <dbReference type="EMBL" id="ACS84405.1"/>
    </source>
</evidence>
<proteinExistence type="predicted"/>
<name>C6C9F4_MUSP7</name>
<dbReference type="STRING" id="579405.Dd703_0594"/>
<feature type="compositionally biased region" description="Polar residues" evidence="1">
    <location>
        <begin position="1"/>
        <end position="16"/>
    </location>
</feature>
<accession>C6C9F4</accession>
<keyword evidence="3" id="KW-1185">Reference proteome</keyword>
<dbReference type="Proteomes" id="UP000002734">
    <property type="component" value="Chromosome"/>
</dbReference>
<dbReference type="AlphaFoldDB" id="C6C9F4"/>
<dbReference type="KEGG" id="dda:Dd703_0594"/>
<dbReference type="EMBL" id="CP001654">
    <property type="protein sequence ID" value="ACS84405.1"/>
    <property type="molecule type" value="Genomic_DNA"/>
</dbReference>
<organism evidence="2 3">
    <name type="scientific">Musicola paradisiaca (strain Ech703)</name>
    <name type="common">Dickeya paradisiaca</name>
    <name type="synonym">Dickeya dadantii</name>
    <dbReference type="NCBI Taxonomy" id="579405"/>
    <lineage>
        <taxon>Bacteria</taxon>
        <taxon>Pseudomonadati</taxon>
        <taxon>Pseudomonadota</taxon>
        <taxon>Gammaproteobacteria</taxon>
        <taxon>Enterobacterales</taxon>
        <taxon>Pectobacteriaceae</taxon>
        <taxon>Musicola</taxon>
    </lineage>
</organism>
<dbReference type="RefSeq" id="WP_012764224.1">
    <property type="nucleotide sequence ID" value="NC_012880.1"/>
</dbReference>
<feature type="compositionally biased region" description="Low complexity" evidence="1">
    <location>
        <begin position="17"/>
        <end position="27"/>
    </location>
</feature>
<gene>
    <name evidence="2" type="ordered locus">Dd703_0594</name>
</gene>
<dbReference type="eggNOG" id="ENOG5030H1W">
    <property type="taxonomic scope" value="Bacteria"/>
</dbReference>
<protein>
    <submittedName>
        <fullName evidence="2">Uncharacterized protein</fullName>
    </submittedName>
</protein>